<dbReference type="EMBL" id="BMLM01000001">
    <property type="protein sequence ID" value="GGN78086.1"/>
    <property type="molecule type" value="Genomic_DNA"/>
</dbReference>
<dbReference type="InterPro" id="IPR000524">
    <property type="entry name" value="Tscrpt_reg_HTH_GntR"/>
</dbReference>
<keyword evidence="1" id="KW-0805">Transcription regulation</keyword>
<dbReference type="SMART" id="SM00895">
    <property type="entry name" value="FCD"/>
    <property type="match status" value="1"/>
</dbReference>
<reference evidence="7" key="1">
    <citation type="journal article" date="2019" name="Int. J. Syst. Evol. Microbiol.">
        <title>The Global Catalogue of Microorganisms (GCM) 10K type strain sequencing project: providing services to taxonomists for standard genome sequencing and annotation.</title>
        <authorList>
            <consortium name="The Broad Institute Genomics Platform"/>
            <consortium name="The Broad Institute Genome Sequencing Center for Infectious Disease"/>
            <person name="Wu L."/>
            <person name="Ma J."/>
        </authorList>
    </citation>
    <scope>NUCLEOTIDE SEQUENCE [LARGE SCALE GENOMIC DNA]</scope>
    <source>
        <strain evidence="7">CGMCC 1.6960</strain>
    </source>
</reference>
<evidence type="ECO:0000256" key="3">
    <source>
        <dbReference type="ARBA" id="ARBA00023163"/>
    </source>
</evidence>
<dbReference type="InterPro" id="IPR036388">
    <property type="entry name" value="WH-like_DNA-bd_sf"/>
</dbReference>
<sequence length="242" mass="26356">MRGVEALSAINSRPTAVVIADQLRESIIDGAFAPGDQVNEALVASRLNVSRGPVREALHRLVQEGLLLARPNRGVFVQELDARDVAEVFAAREVIECAAGEIVTGRDADRREAAADRLTAIVDRMQAAFDAGDWPRLGRIDLEFHTALVADAGNSRLDRAYATLATEALICLTHFPGAYPERSNVVPGHRELIELVRSGTMEELHRALHEHLSVDDHRLHGHDADGDLRHGRPEGDAVASQP</sequence>
<dbReference type="PANTHER" id="PTHR43537">
    <property type="entry name" value="TRANSCRIPTIONAL REGULATOR, GNTR FAMILY"/>
    <property type="match status" value="1"/>
</dbReference>
<evidence type="ECO:0000259" key="5">
    <source>
        <dbReference type="PROSITE" id="PS50949"/>
    </source>
</evidence>
<accession>A0ABQ2KD16</accession>
<dbReference type="InterPro" id="IPR011711">
    <property type="entry name" value="GntR_C"/>
</dbReference>
<dbReference type="Pfam" id="PF00392">
    <property type="entry name" value="GntR"/>
    <property type="match status" value="1"/>
</dbReference>
<comment type="caution">
    <text evidence="6">The sequence shown here is derived from an EMBL/GenBank/DDBJ whole genome shotgun (WGS) entry which is preliminary data.</text>
</comment>
<protein>
    <submittedName>
        <fullName evidence="6">GntR family transcriptional regulator</fullName>
    </submittedName>
</protein>
<proteinExistence type="predicted"/>
<dbReference type="PANTHER" id="PTHR43537:SF24">
    <property type="entry name" value="GLUCONATE OPERON TRANSCRIPTIONAL REPRESSOR"/>
    <property type="match status" value="1"/>
</dbReference>
<dbReference type="SUPFAM" id="SSF46785">
    <property type="entry name" value="Winged helix' DNA-binding domain"/>
    <property type="match status" value="1"/>
</dbReference>
<organism evidence="6 7">
    <name type="scientific">Agrococcus terreus</name>
    <dbReference type="NCBI Taxonomy" id="574649"/>
    <lineage>
        <taxon>Bacteria</taxon>
        <taxon>Bacillati</taxon>
        <taxon>Actinomycetota</taxon>
        <taxon>Actinomycetes</taxon>
        <taxon>Micrococcales</taxon>
        <taxon>Microbacteriaceae</taxon>
        <taxon>Agrococcus</taxon>
    </lineage>
</organism>
<keyword evidence="2" id="KW-0238">DNA-binding</keyword>
<evidence type="ECO:0000256" key="2">
    <source>
        <dbReference type="ARBA" id="ARBA00023125"/>
    </source>
</evidence>
<dbReference type="CDD" id="cd07377">
    <property type="entry name" value="WHTH_GntR"/>
    <property type="match status" value="1"/>
</dbReference>
<dbReference type="PROSITE" id="PS50949">
    <property type="entry name" value="HTH_GNTR"/>
    <property type="match status" value="1"/>
</dbReference>
<dbReference type="RefSeq" id="WP_188715391.1">
    <property type="nucleotide sequence ID" value="NZ_BAABBD010000001.1"/>
</dbReference>
<keyword evidence="7" id="KW-1185">Reference proteome</keyword>
<dbReference type="InterPro" id="IPR008920">
    <property type="entry name" value="TF_FadR/GntR_C"/>
</dbReference>
<dbReference type="Gene3D" id="1.10.10.10">
    <property type="entry name" value="Winged helix-like DNA-binding domain superfamily/Winged helix DNA-binding domain"/>
    <property type="match status" value="1"/>
</dbReference>
<evidence type="ECO:0000256" key="1">
    <source>
        <dbReference type="ARBA" id="ARBA00023015"/>
    </source>
</evidence>
<feature type="domain" description="HTH gntR-type" evidence="5">
    <location>
        <begin position="13"/>
        <end position="80"/>
    </location>
</feature>
<evidence type="ECO:0000313" key="7">
    <source>
        <dbReference type="Proteomes" id="UP000626982"/>
    </source>
</evidence>
<gene>
    <name evidence="6" type="ORF">GCM10010968_03490</name>
</gene>
<dbReference type="Gene3D" id="1.20.120.530">
    <property type="entry name" value="GntR ligand-binding domain-like"/>
    <property type="match status" value="1"/>
</dbReference>
<feature type="compositionally biased region" description="Basic and acidic residues" evidence="4">
    <location>
        <begin position="215"/>
        <end position="235"/>
    </location>
</feature>
<name>A0ABQ2KD16_9MICO</name>
<keyword evidence="3" id="KW-0804">Transcription</keyword>
<feature type="region of interest" description="Disordered" evidence="4">
    <location>
        <begin position="215"/>
        <end position="242"/>
    </location>
</feature>
<evidence type="ECO:0000256" key="4">
    <source>
        <dbReference type="SAM" id="MobiDB-lite"/>
    </source>
</evidence>
<dbReference type="SMART" id="SM00345">
    <property type="entry name" value="HTH_GNTR"/>
    <property type="match status" value="1"/>
</dbReference>
<dbReference type="SUPFAM" id="SSF48008">
    <property type="entry name" value="GntR ligand-binding domain-like"/>
    <property type="match status" value="1"/>
</dbReference>
<dbReference type="Proteomes" id="UP000626982">
    <property type="component" value="Unassembled WGS sequence"/>
</dbReference>
<evidence type="ECO:0000313" key="6">
    <source>
        <dbReference type="EMBL" id="GGN78086.1"/>
    </source>
</evidence>
<dbReference type="Pfam" id="PF07729">
    <property type="entry name" value="FCD"/>
    <property type="match status" value="1"/>
</dbReference>
<dbReference type="InterPro" id="IPR036390">
    <property type="entry name" value="WH_DNA-bd_sf"/>
</dbReference>